<protein>
    <recommendedName>
        <fullName evidence="4">Monoacylglycerol lipase</fullName>
        <ecNumber evidence="3">3.1.1.23</ecNumber>
    </recommendedName>
</protein>
<comment type="catalytic activity">
    <reaction evidence="1">
        <text>Hydrolyzes glycerol monoesters of long-chain fatty acids.</text>
        <dbReference type="EC" id="3.1.1.23"/>
    </reaction>
</comment>
<evidence type="ECO:0000259" key="6">
    <source>
        <dbReference type="Pfam" id="PF12146"/>
    </source>
</evidence>
<keyword evidence="7" id="KW-0378">Hydrolase</keyword>
<dbReference type="SUPFAM" id="SSF53474">
    <property type="entry name" value="alpha/beta-Hydrolases"/>
    <property type="match status" value="1"/>
</dbReference>
<organism evidence="7 8">
    <name type="scientific">Pandoraea apista</name>
    <dbReference type="NCBI Taxonomy" id="93218"/>
    <lineage>
        <taxon>Bacteria</taxon>
        <taxon>Pseudomonadati</taxon>
        <taxon>Pseudomonadota</taxon>
        <taxon>Betaproteobacteria</taxon>
        <taxon>Burkholderiales</taxon>
        <taxon>Burkholderiaceae</taxon>
        <taxon>Pandoraea</taxon>
    </lineage>
</organism>
<reference evidence="7 8" key="1">
    <citation type="submission" date="2019-08" db="EMBL/GenBank/DDBJ databases">
        <authorList>
            <person name="Peeters C."/>
        </authorList>
    </citation>
    <scope>NUCLEOTIDE SEQUENCE [LARGE SCALE GENOMIC DNA]</scope>
    <source>
        <strain evidence="7 8">LMG 18089</strain>
    </source>
</reference>
<dbReference type="GO" id="GO:0047372">
    <property type="term" value="F:monoacylglycerol lipase activity"/>
    <property type="evidence" value="ECO:0007669"/>
    <property type="project" value="UniProtKB-EC"/>
</dbReference>
<feature type="region of interest" description="Disordered" evidence="5">
    <location>
        <begin position="284"/>
        <end position="304"/>
    </location>
</feature>
<evidence type="ECO:0000256" key="5">
    <source>
        <dbReference type="SAM" id="MobiDB-lite"/>
    </source>
</evidence>
<proteinExistence type="inferred from homology"/>
<dbReference type="EMBL" id="CABPSX010000007">
    <property type="protein sequence ID" value="VVG72425.1"/>
    <property type="molecule type" value="Genomic_DNA"/>
</dbReference>
<evidence type="ECO:0000256" key="1">
    <source>
        <dbReference type="ARBA" id="ARBA00001613"/>
    </source>
</evidence>
<dbReference type="InterPro" id="IPR022742">
    <property type="entry name" value="Hydrolase_4"/>
</dbReference>
<dbReference type="PANTHER" id="PTHR11614">
    <property type="entry name" value="PHOSPHOLIPASE-RELATED"/>
    <property type="match status" value="1"/>
</dbReference>
<evidence type="ECO:0000256" key="2">
    <source>
        <dbReference type="ARBA" id="ARBA00008645"/>
    </source>
</evidence>
<dbReference type="FunFam" id="3.40.50.1820:FF:000117">
    <property type="entry name" value="Monoglyceride lipase, putative"/>
    <property type="match status" value="1"/>
</dbReference>
<dbReference type="InterPro" id="IPR051044">
    <property type="entry name" value="MAG_DAG_Lipase"/>
</dbReference>
<sequence length="304" mass="32942">MTTYSESRLQASDGLSLHVHRWQPDTGGAPLRAVVAIVHGMGEHGGRYARLAEHFATLGIATVTYDLRGHGRSGGARVFVNHFDEYLDDTEIFLTHVRTTFGPTPLFLLGHSMGGAIAALFTITRAPANVRGLMLSSPALAPGEPVAPWMVAAGRWVSRWLPKVPVFKIDPAMIARDETVVAAAKKDPLNAYRGTPARTAAELLDAMARIHANANALHLPLYIFHGTADKLTAPWASEQFHGNAASQDKTLRLYHGHFHETLNDLDREKVIGELTTWLLQHLPDTPGAPAAQPPQPAMGAHGHV</sequence>
<dbReference type="Gene3D" id="3.40.50.1820">
    <property type="entry name" value="alpha/beta hydrolase"/>
    <property type="match status" value="1"/>
</dbReference>
<dbReference type="Proteomes" id="UP000364291">
    <property type="component" value="Unassembled WGS sequence"/>
</dbReference>
<dbReference type="Pfam" id="PF12146">
    <property type="entry name" value="Hydrolase_4"/>
    <property type="match status" value="1"/>
</dbReference>
<comment type="similarity">
    <text evidence="2">Belongs to the AB hydrolase superfamily.</text>
</comment>
<evidence type="ECO:0000313" key="7">
    <source>
        <dbReference type="EMBL" id="VVG72425.1"/>
    </source>
</evidence>
<feature type="domain" description="Serine aminopeptidase S33" evidence="6">
    <location>
        <begin position="31"/>
        <end position="266"/>
    </location>
</feature>
<evidence type="ECO:0000256" key="3">
    <source>
        <dbReference type="ARBA" id="ARBA00013254"/>
    </source>
</evidence>
<dbReference type="AlphaFoldDB" id="A0A5E5P8B0"/>
<dbReference type="EC" id="3.1.1.23" evidence="3"/>
<name>A0A5E5P8B0_9BURK</name>
<evidence type="ECO:0000313" key="8">
    <source>
        <dbReference type="Proteomes" id="UP000364291"/>
    </source>
</evidence>
<evidence type="ECO:0000256" key="4">
    <source>
        <dbReference type="ARBA" id="ARBA00071261"/>
    </source>
</evidence>
<dbReference type="RefSeq" id="WP_224787497.1">
    <property type="nucleotide sequence ID" value="NZ_CABPSX010000007.1"/>
</dbReference>
<gene>
    <name evidence="7" type="ORF">PAP18089_03420</name>
</gene>
<dbReference type="InterPro" id="IPR029058">
    <property type="entry name" value="AB_hydrolase_fold"/>
</dbReference>
<accession>A0A5E5P8B0</accession>